<keyword evidence="4" id="KW-1185">Reference proteome</keyword>
<evidence type="ECO:0000313" key="4">
    <source>
        <dbReference type="Proteomes" id="UP000239709"/>
    </source>
</evidence>
<dbReference type="Proteomes" id="UP000239709">
    <property type="component" value="Chromosome"/>
</dbReference>
<gene>
    <name evidence="3" type="ORF">C6570_00390</name>
</gene>
<dbReference type="OrthoDB" id="8903691at2"/>
<comment type="similarity">
    <text evidence="1">Belongs to the bactofilin family.</text>
</comment>
<dbReference type="AlphaFoldDB" id="A0A2S0MAK0"/>
<organism evidence="3 4">
    <name type="scientific">Ottowia oryzae</name>
    <dbReference type="NCBI Taxonomy" id="2109914"/>
    <lineage>
        <taxon>Bacteria</taxon>
        <taxon>Pseudomonadati</taxon>
        <taxon>Pseudomonadota</taxon>
        <taxon>Betaproteobacteria</taxon>
        <taxon>Burkholderiales</taxon>
        <taxon>Comamonadaceae</taxon>
        <taxon>Ottowia</taxon>
    </lineage>
</organism>
<reference evidence="3 4" key="1">
    <citation type="submission" date="2018-03" db="EMBL/GenBank/DDBJ databases">
        <title>Genome sequencing of Ottowia sp.</title>
        <authorList>
            <person name="Kim S.-J."/>
            <person name="Heo J."/>
            <person name="Kwon S.-W."/>
        </authorList>
    </citation>
    <scope>NUCLEOTIDE SEQUENCE [LARGE SCALE GENOMIC DNA]</scope>
    <source>
        <strain evidence="3 4">KADR8-3</strain>
    </source>
</reference>
<dbReference type="PANTHER" id="PTHR35024">
    <property type="entry name" value="HYPOTHETICAL CYTOSOLIC PROTEIN"/>
    <property type="match status" value="1"/>
</dbReference>
<name>A0A2S0MAK0_9BURK</name>
<proteinExistence type="inferred from homology"/>
<dbReference type="PANTHER" id="PTHR35024:SF4">
    <property type="entry name" value="POLYMER-FORMING CYTOSKELETAL PROTEIN"/>
    <property type="match status" value="1"/>
</dbReference>
<dbReference type="InterPro" id="IPR007607">
    <property type="entry name" value="BacA/B"/>
</dbReference>
<protein>
    <submittedName>
        <fullName evidence="3">Cell shape determination protein CcmA</fullName>
    </submittedName>
</protein>
<evidence type="ECO:0000313" key="3">
    <source>
        <dbReference type="EMBL" id="AVO32888.1"/>
    </source>
</evidence>
<sequence>MLGIKKPWSVRSTIAAGMQVAGDCSFQDGLQIDGHVRGNVIGEGDQPSVLVIGEGGSVEGAISADHVVIGGTVIGPVVARELLELQAKARVQGDVRYKALEMQQGAVIAGQLQPQVTPPPASQASAQAAEPVAPEARTERTERAERPATEPTEPTLDFDRP</sequence>
<evidence type="ECO:0000256" key="1">
    <source>
        <dbReference type="ARBA" id="ARBA00044755"/>
    </source>
</evidence>
<accession>A0A2S0MAK0</accession>
<dbReference type="EMBL" id="CP027666">
    <property type="protein sequence ID" value="AVO32888.1"/>
    <property type="molecule type" value="Genomic_DNA"/>
</dbReference>
<dbReference type="Pfam" id="PF04519">
    <property type="entry name" value="Bactofilin"/>
    <property type="match status" value="1"/>
</dbReference>
<evidence type="ECO:0000256" key="2">
    <source>
        <dbReference type="SAM" id="MobiDB-lite"/>
    </source>
</evidence>
<feature type="compositionally biased region" description="Low complexity" evidence="2">
    <location>
        <begin position="122"/>
        <end position="135"/>
    </location>
</feature>
<dbReference type="KEGG" id="otk:C6570_00390"/>
<feature type="compositionally biased region" description="Basic and acidic residues" evidence="2">
    <location>
        <begin position="136"/>
        <end position="148"/>
    </location>
</feature>
<feature type="region of interest" description="Disordered" evidence="2">
    <location>
        <begin position="113"/>
        <end position="161"/>
    </location>
</feature>